<organism evidence="3">
    <name type="scientific">Hymenochirus curtipes</name>
    <name type="common">western dwarf clawed frog</name>
    <dbReference type="NCBI Taxonomy" id="8362"/>
    <lineage>
        <taxon>Eukaryota</taxon>
        <taxon>Metazoa</taxon>
        <taxon>Chordata</taxon>
        <taxon>Craniata</taxon>
        <taxon>Vertebrata</taxon>
        <taxon>Euteleostomi</taxon>
        <taxon>Amphibia</taxon>
        <taxon>Batrachia</taxon>
        <taxon>Anura</taxon>
        <taxon>Pipoidea</taxon>
        <taxon>Pipidae</taxon>
        <taxon>Pipinae</taxon>
        <taxon>Hymenochirus</taxon>
    </lineage>
</organism>
<feature type="non-terminal residue" evidence="3">
    <location>
        <position position="1"/>
    </location>
</feature>
<dbReference type="PANTHER" id="PTHR14102">
    <property type="entry name" value="PAR-6-RELATED"/>
    <property type="match status" value="1"/>
</dbReference>
<dbReference type="GO" id="GO:0005938">
    <property type="term" value="C:cell cortex"/>
    <property type="evidence" value="ECO:0007669"/>
    <property type="project" value="TreeGrafter"/>
</dbReference>
<dbReference type="GO" id="GO:0007163">
    <property type="term" value="P:establishment or maintenance of cell polarity"/>
    <property type="evidence" value="ECO:0007669"/>
    <property type="project" value="TreeGrafter"/>
</dbReference>
<dbReference type="PROSITE" id="PS51745">
    <property type="entry name" value="PB1"/>
    <property type="match status" value="1"/>
</dbReference>
<dbReference type="GO" id="GO:0005634">
    <property type="term" value="C:nucleus"/>
    <property type="evidence" value="ECO:0007669"/>
    <property type="project" value="TreeGrafter"/>
</dbReference>
<dbReference type="EMBL" id="JP288074">
    <property type="protein sequence ID" value="AEQ18684.1"/>
    <property type="molecule type" value="mRNA"/>
</dbReference>
<dbReference type="InterPro" id="IPR051741">
    <property type="entry name" value="PAR6_homolog"/>
</dbReference>
<dbReference type="Gene3D" id="3.10.20.90">
    <property type="entry name" value="Phosphatidylinositol 3-kinase Catalytic Subunit, Chain A, domain 1"/>
    <property type="match status" value="1"/>
</dbReference>
<feature type="non-terminal residue" evidence="3">
    <location>
        <position position="125"/>
    </location>
</feature>
<feature type="region of interest" description="Disordered" evidence="1">
    <location>
        <begin position="96"/>
        <end position="125"/>
    </location>
</feature>
<dbReference type="SMART" id="SM00666">
    <property type="entry name" value="PB1"/>
    <property type="match status" value="1"/>
</dbReference>
<evidence type="ECO:0000256" key="1">
    <source>
        <dbReference type="SAM" id="MobiDB-lite"/>
    </source>
</evidence>
<accession>G5E3W0</accession>
<reference evidence="3" key="1">
    <citation type="submission" date="2011-09" db="EMBL/GenBank/DDBJ databases">
        <title>The odds of duplicate gene persistence after polyploidization.</title>
        <authorList>
            <person name="Chain F.J.J."/>
            <person name="Evans B.J."/>
            <person name="Dushoff J."/>
        </authorList>
    </citation>
    <scope>NUCLEOTIDE SEQUENCE</scope>
    <source>
        <tissue evidence="3">Liver</tissue>
    </source>
</reference>
<dbReference type="FunFam" id="3.10.20.90:FF:000031">
    <property type="entry name" value="Partitioning defective 6 homolog alpha"/>
    <property type="match status" value="1"/>
</dbReference>
<dbReference type="AlphaFoldDB" id="G5E3W0"/>
<dbReference type="SUPFAM" id="SSF54277">
    <property type="entry name" value="CAD &amp; PB1 domains"/>
    <property type="match status" value="1"/>
</dbReference>
<feature type="domain" description="PB1" evidence="2">
    <location>
        <begin position="17"/>
        <end position="95"/>
    </location>
</feature>
<protein>
    <submittedName>
        <fullName evidence="3">Putative par-6 partitioning defective 6 beta</fullName>
    </submittedName>
</protein>
<evidence type="ECO:0000259" key="2">
    <source>
        <dbReference type="PROSITE" id="PS51745"/>
    </source>
</evidence>
<sequence length="125" mass="13786">MNRGHRAAGISTRSLGTVEVKSKFGAEFRRFALERTKPGKFEEFYGLLQHVHKIPNLDVLGYADIHGDLLPISNDDNYLKAITNSHNLIITVPANQRNNVVRNSRNSGSSGQSTDSSTSIQGYVT</sequence>
<evidence type="ECO:0000313" key="3">
    <source>
        <dbReference type="EMBL" id="AEQ18684.1"/>
    </source>
</evidence>
<dbReference type="PANTHER" id="PTHR14102:SF4">
    <property type="entry name" value="PARTITIONING DEFECTIVE 6 HOMOLOG BETA"/>
    <property type="match status" value="1"/>
</dbReference>
<name>G5E3W0_9PIPI</name>
<dbReference type="GO" id="GO:0007098">
    <property type="term" value="P:centrosome cycle"/>
    <property type="evidence" value="ECO:0007669"/>
    <property type="project" value="TreeGrafter"/>
</dbReference>
<dbReference type="InterPro" id="IPR053793">
    <property type="entry name" value="PB1-like"/>
</dbReference>
<dbReference type="InterPro" id="IPR000270">
    <property type="entry name" value="PB1_dom"/>
</dbReference>
<proteinExistence type="evidence at transcript level"/>
<dbReference type="GO" id="GO:0016324">
    <property type="term" value="C:apical plasma membrane"/>
    <property type="evidence" value="ECO:0007669"/>
    <property type="project" value="TreeGrafter"/>
</dbReference>
<feature type="compositionally biased region" description="Low complexity" evidence="1">
    <location>
        <begin position="96"/>
        <end position="119"/>
    </location>
</feature>
<dbReference type="GO" id="GO:0060341">
    <property type="term" value="P:regulation of cellular localization"/>
    <property type="evidence" value="ECO:0007669"/>
    <property type="project" value="TreeGrafter"/>
</dbReference>
<dbReference type="Pfam" id="PF00564">
    <property type="entry name" value="PB1"/>
    <property type="match status" value="1"/>
</dbReference>